<keyword evidence="2" id="KW-1185">Reference proteome</keyword>
<sequence>MYKAYVYHNFEEKEALEKELLAKIPAKKRKALSKALMDFFHRPVAEDNSNVLPPLKNNKK</sequence>
<reference evidence="1 2" key="1">
    <citation type="submission" date="2021-01" db="EMBL/GenBank/DDBJ databases">
        <title>Chryseolinea sp. Jin1 Genome sequencing and assembly.</title>
        <authorList>
            <person name="Kim I."/>
        </authorList>
    </citation>
    <scope>NUCLEOTIDE SEQUENCE [LARGE SCALE GENOMIC DNA]</scope>
    <source>
        <strain evidence="1 2">Jin1</strain>
    </source>
</reference>
<dbReference type="EMBL" id="JAERRB010000003">
    <property type="protein sequence ID" value="MBL0741398.1"/>
    <property type="molecule type" value="Genomic_DNA"/>
</dbReference>
<organism evidence="1 2">
    <name type="scientific">Chryseolinea lacunae</name>
    <dbReference type="NCBI Taxonomy" id="2801331"/>
    <lineage>
        <taxon>Bacteria</taxon>
        <taxon>Pseudomonadati</taxon>
        <taxon>Bacteroidota</taxon>
        <taxon>Cytophagia</taxon>
        <taxon>Cytophagales</taxon>
        <taxon>Fulvivirgaceae</taxon>
        <taxon>Chryseolinea</taxon>
    </lineage>
</organism>
<accession>A0ABS1KQ12</accession>
<dbReference type="RefSeq" id="WP_202008779.1">
    <property type="nucleotide sequence ID" value="NZ_JAERRB010000003.1"/>
</dbReference>
<evidence type="ECO:0000313" key="1">
    <source>
        <dbReference type="EMBL" id="MBL0741398.1"/>
    </source>
</evidence>
<dbReference type="Proteomes" id="UP000613030">
    <property type="component" value="Unassembled WGS sequence"/>
</dbReference>
<gene>
    <name evidence="1" type="ORF">JI741_09210</name>
</gene>
<name>A0ABS1KQ12_9BACT</name>
<protein>
    <submittedName>
        <fullName evidence="1">Uncharacterized protein</fullName>
    </submittedName>
</protein>
<comment type="caution">
    <text evidence="1">The sequence shown here is derived from an EMBL/GenBank/DDBJ whole genome shotgun (WGS) entry which is preliminary data.</text>
</comment>
<evidence type="ECO:0000313" key="2">
    <source>
        <dbReference type="Proteomes" id="UP000613030"/>
    </source>
</evidence>
<proteinExistence type="predicted"/>